<evidence type="ECO:0000313" key="3">
    <source>
        <dbReference type="Proteomes" id="UP000562045"/>
    </source>
</evidence>
<accession>A0A7Y9ZJJ8</accession>
<reference evidence="2 3" key="1">
    <citation type="submission" date="2020-07" db="EMBL/GenBank/DDBJ databases">
        <title>Sequencing the genomes of 1000 actinobacteria strains.</title>
        <authorList>
            <person name="Klenk H.-P."/>
        </authorList>
    </citation>
    <scope>NUCLEOTIDE SEQUENCE [LARGE SCALE GENOMIC DNA]</scope>
    <source>
        <strain evidence="2 3">DSM 15131</strain>
    </source>
</reference>
<dbReference type="Gene3D" id="3.40.50.720">
    <property type="entry name" value="NAD(P)-binding Rossmann-like Domain"/>
    <property type="match status" value="1"/>
</dbReference>
<evidence type="ECO:0000259" key="1">
    <source>
        <dbReference type="Pfam" id="PF03446"/>
    </source>
</evidence>
<dbReference type="AlphaFoldDB" id="A0A7Y9ZJJ8"/>
<dbReference type="PROSITE" id="PS00895">
    <property type="entry name" value="3_HYDROXYISOBUT_DH"/>
    <property type="match status" value="1"/>
</dbReference>
<sequence>MHVTVLGLGRMGAAMAARLADRDHTVTTWTRSGRTLPGLASAPTAAEAVAGADLVLLCLYDAAACRSVLDSLSGALPHDAVVVNTATVGPDEAADLAAALGPAYLHAPVMGSTPAVAAGDLTLLAGVPSLAGPAAGVLADLGDVVPCGSPARAAAAKLVANGVLAGALLTLRDSRTRARELGLDAALTWHVLERTSVGGLVRAKRQRLDAGDLAGADFTAGALAKDVRLLAGHAPSAAGLLAETERVPLAPEDDIAGLAAPRHGLTLAPGATAPPEVLEPLLAYVAGHATGEASYHRAAFLPTAHVEGLRDGAFVSWTLDEFCALFTGKPADDEAERWRRIEHLSTSGSTGTAVLTLQHGADTFTDVFVLLRVDGAWRIANKAYHRRSG</sequence>
<dbReference type="Proteomes" id="UP000562045">
    <property type="component" value="Unassembled WGS sequence"/>
</dbReference>
<dbReference type="SUPFAM" id="SSF54427">
    <property type="entry name" value="NTF2-like"/>
    <property type="match status" value="1"/>
</dbReference>
<gene>
    <name evidence="2" type="ORF">BJ993_003757</name>
</gene>
<dbReference type="EMBL" id="JACBZM010000001">
    <property type="protein sequence ID" value="NYI46677.1"/>
    <property type="molecule type" value="Genomic_DNA"/>
</dbReference>
<dbReference type="SUPFAM" id="SSF51735">
    <property type="entry name" value="NAD(P)-binding Rossmann-fold domains"/>
    <property type="match status" value="1"/>
</dbReference>
<dbReference type="Pfam" id="PF03446">
    <property type="entry name" value="NAD_binding_2"/>
    <property type="match status" value="1"/>
</dbReference>
<dbReference type="InterPro" id="IPR013328">
    <property type="entry name" value="6PGD_dom2"/>
</dbReference>
<dbReference type="RefSeq" id="WP_179650550.1">
    <property type="nucleotide sequence ID" value="NZ_JACBZM010000001.1"/>
</dbReference>
<dbReference type="GO" id="GO:0016491">
    <property type="term" value="F:oxidoreductase activity"/>
    <property type="evidence" value="ECO:0007669"/>
    <property type="project" value="InterPro"/>
</dbReference>
<protein>
    <submittedName>
        <fullName evidence="2">3-hydroxyisobutyrate dehydrogenase-like beta-hydroxyacid dehydrogenase</fullName>
    </submittedName>
</protein>
<organism evidence="2 3">
    <name type="scientific">Nocardioides aromaticivorans</name>
    <dbReference type="NCBI Taxonomy" id="200618"/>
    <lineage>
        <taxon>Bacteria</taxon>
        <taxon>Bacillati</taxon>
        <taxon>Actinomycetota</taxon>
        <taxon>Actinomycetes</taxon>
        <taxon>Propionibacteriales</taxon>
        <taxon>Nocardioidaceae</taxon>
        <taxon>Nocardioides</taxon>
    </lineage>
</organism>
<comment type="caution">
    <text evidence="2">The sequence shown here is derived from an EMBL/GenBank/DDBJ whole genome shotgun (WGS) entry which is preliminary data.</text>
</comment>
<dbReference type="InterPro" id="IPR032710">
    <property type="entry name" value="NTF2-like_dom_sf"/>
</dbReference>
<name>A0A7Y9ZJJ8_9ACTN</name>
<proteinExistence type="predicted"/>
<feature type="domain" description="6-phosphogluconate dehydrogenase NADP-binding" evidence="1">
    <location>
        <begin position="3"/>
        <end position="128"/>
    </location>
</feature>
<dbReference type="InterPro" id="IPR039437">
    <property type="entry name" value="FrzH/put_lumazine-bd"/>
</dbReference>
<dbReference type="SUPFAM" id="SSF48179">
    <property type="entry name" value="6-phosphogluconate dehydrogenase C-terminal domain-like"/>
    <property type="match status" value="1"/>
</dbReference>
<dbReference type="Pfam" id="PF12893">
    <property type="entry name" value="Lumazine_bd_2"/>
    <property type="match status" value="1"/>
</dbReference>
<dbReference type="PANTHER" id="PTHR43580:SF2">
    <property type="entry name" value="CYTOKINE-LIKE NUCLEAR FACTOR N-PAC"/>
    <property type="match status" value="1"/>
</dbReference>
<dbReference type="GO" id="GO:0050661">
    <property type="term" value="F:NADP binding"/>
    <property type="evidence" value="ECO:0007669"/>
    <property type="project" value="InterPro"/>
</dbReference>
<dbReference type="Gene3D" id="3.10.450.50">
    <property type="match status" value="1"/>
</dbReference>
<dbReference type="InterPro" id="IPR006115">
    <property type="entry name" value="6PGDH_NADP-bd"/>
</dbReference>
<dbReference type="PANTHER" id="PTHR43580">
    <property type="entry name" value="OXIDOREDUCTASE GLYR1-RELATED"/>
    <property type="match status" value="1"/>
</dbReference>
<dbReference type="InterPro" id="IPR051265">
    <property type="entry name" value="HIBADH-related_NP60_sf"/>
</dbReference>
<evidence type="ECO:0000313" key="2">
    <source>
        <dbReference type="EMBL" id="NYI46677.1"/>
    </source>
</evidence>
<dbReference type="Gene3D" id="1.10.1040.10">
    <property type="entry name" value="N-(1-d-carboxylethyl)-l-norvaline Dehydrogenase, domain 2"/>
    <property type="match status" value="1"/>
</dbReference>
<dbReference type="InterPro" id="IPR036291">
    <property type="entry name" value="NAD(P)-bd_dom_sf"/>
</dbReference>
<dbReference type="GO" id="GO:0016054">
    <property type="term" value="P:organic acid catabolic process"/>
    <property type="evidence" value="ECO:0007669"/>
    <property type="project" value="UniProtKB-ARBA"/>
</dbReference>
<dbReference type="InterPro" id="IPR002204">
    <property type="entry name" value="3-OH-isobutyrate_DH-rel_CS"/>
</dbReference>
<dbReference type="InterPro" id="IPR008927">
    <property type="entry name" value="6-PGluconate_DH-like_C_sf"/>
</dbReference>